<dbReference type="InterPro" id="IPR041698">
    <property type="entry name" value="Methyltransf_25"/>
</dbReference>
<dbReference type="AlphaFoldDB" id="A0A365Y2E1"/>
<evidence type="ECO:0000313" key="3">
    <source>
        <dbReference type="Proteomes" id="UP000253410"/>
    </source>
</evidence>
<gene>
    <name evidence="2" type="ORF">DF182_07765</name>
</gene>
<evidence type="ECO:0000313" key="2">
    <source>
        <dbReference type="EMBL" id="RBL92468.1"/>
    </source>
</evidence>
<evidence type="ECO:0000259" key="1">
    <source>
        <dbReference type="Pfam" id="PF13649"/>
    </source>
</evidence>
<sequence>MINTLITPWEDQFYDPALFDAAAGDAYSDEAEELYFDLIGNTPRKIIEYGCGTGRVILKLADKGHTVTGVDISESMLTHLDKKIDDLPPDTRRRIKTICANGTEAVIKDSHHIAIAVDDFLTHFLDEERVLYIFRQIATSIDSDGCFITDLRIRDTDKLRQAQHTYPKNIYTYGIVHGVHTDKGTFSASMKYWEDYDTASGILCSHQTFDFIRGNGEVEKTVYKTLRQKLFTQQELVTFAGMAGFDLRQFIPFDRQKDSNAGIYVFQLKDSFQHHRQ</sequence>
<dbReference type="InterPro" id="IPR029063">
    <property type="entry name" value="SAM-dependent_MTases_sf"/>
</dbReference>
<dbReference type="RefSeq" id="WP_113615070.1">
    <property type="nucleotide sequence ID" value="NZ_QFFJ01000001.1"/>
</dbReference>
<protein>
    <recommendedName>
        <fullName evidence="1">Methyltransferase domain-containing protein</fullName>
    </recommendedName>
</protein>
<dbReference type="OrthoDB" id="9770553at2"/>
<dbReference type="CDD" id="cd02440">
    <property type="entry name" value="AdoMet_MTases"/>
    <property type="match status" value="1"/>
</dbReference>
<keyword evidence="3" id="KW-1185">Reference proteome</keyword>
<dbReference type="Proteomes" id="UP000253410">
    <property type="component" value="Unassembled WGS sequence"/>
</dbReference>
<reference evidence="2 3" key="1">
    <citation type="submission" date="2018-05" db="EMBL/GenBank/DDBJ databases">
        <title>Chitinophaga sp. K3CV102501T nov., isolated from isolated from a monsoon evergreen broad-leaved forest soil.</title>
        <authorList>
            <person name="Lv Y."/>
        </authorList>
    </citation>
    <scope>NUCLEOTIDE SEQUENCE [LARGE SCALE GENOMIC DNA]</scope>
    <source>
        <strain evidence="2 3">GDMCC 1.1325</strain>
    </source>
</reference>
<dbReference type="EMBL" id="QFFJ01000001">
    <property type="protein sequence ID" value="RBL92468.1"/>
    <property type="molecule type" value="Genomic_DNA"/>
</dbReference>
<proteinExistence type="predicted"/>
<dbReference type="Gene3D" id="2.20.25.110">
    <property type="entry name" value="S-adenosyl-L-methionine-dependent methyltransferases"/>
    <property type="match status" value="1"/>
</dbReference>
<dbReference type="Gene3D" id="3.40.50.150">
    <property type="entry name" value="Vaccinia Virus protein VP39"/>
    <property type="match status" value="1"/>
</dbReference>
<dbReference type="Pfam" id="PF13649">
    <property type="entry name" value="Methyltransf_25"/>
    <property type="match status" value="1"/>
</dbReference>
<feature type="domain" description="Methyltransferase" evidence="1">
    <location>
        <begin position="46"/>
        <end position="144"/>
    </location>
</feature>
<accession>A0A365Y2E1</accession>
<dbReference type="SUPFAM" id="SSF53335">
    <property type="entry name" value="S-adenosyl-L-methionine-dependent methyltransferases"/>
    <property type="match status" value="1"/>
</dbReference>
<comment type="caution">
    <text evidence="2">The sequence shown here is derived from an EMBL/GenBank/DDBJ whole genome shotgun (WGS) entry which is preliminary data.</text>
</comment>
<organism evidence="2 3">
    <name type="scientific">Chitinophaga flava</name>
    <dbReference type="NCBI Taxonomy" id="2259036"/>
    <lineage>
        <taxon>Bacteria</taxon>
        <taxon>Pseudomonadati</taxon>
        <taxon>Bacteroidota</taxon>
        <taxon>Chitinophagia</taxon>
        <taxon>Chitinophagales</taxon>
        <taxon>Chitinophagaceae</taxon>
        <taxon>Chitinophaga</taxon>
    </lineage>
</organism>
<name>A0A365Y2E1_9BACT</name>